<proteinExistence type="predicted"/>
<gene>
    <name evidence="3" type="ORF">AF333_27780</name>
    <name evidence="4" type="ORF">SAMN04487909_11467</name>
</gene>
<dbReference type="Proteomes" id="UP000182836">
    <property type="component" value="Unassembled WGS sequence"/>
</dbReference>
<dbReference type="PANTHER" id="PTHR43185">
    <property type="entry name" value="FERROUS IRON TRANSPORT PROTEIN B"/>
    <property type="match status" value="1"/>
</dbReference>
<feature type="region of interest" description="Disordered" evidence="1">
    <location>
        <begin position="249"/>
        <end position="268"/>
    </location>
</feature>
<feature type="domain" description="FeoB-type G" evidence="2">
    <location>
        <begin position="25"/>
        <end position="187"/>
    </location>
</feature>
<dbReference type="CDD" id="cd01879">
    <property type="entry name" value="FeoB"/>
    <property type="match status" value="1"/>
</dbReference>
<name>A0A0D1WM26_ANEMI</name>
<evidence type="ECO:0000313" key="3">
    <source>
        <dbReference type="EMBL" id="KON90832.1"/>
    </source>
</evidence>
<dbReference type="PROSITE" id="PS51711">
    <property type="entry name" value="G_FEOB"/>
    <property type="match status" value="1"/>
</dbReference>
<dbReference type="Pfam" id="PF02421">
    <property type="entry name" value="FeoB_N"/>
    <property type="match status" value="1"/>
</dbReference>
<dbReference type="InterPro" id="IPR041069">
    <property type="entry name" value="FeoB_Cyto"/>
</dbReference>
<evidence type="ECO:0000259" key="2">
    <source>
        <dbReference type="PROSITE" id="PS51711"/>
    </source>
</evidence>
<dbReference type="AlphaFoldDB" id="A0A0D1WM26"/>
<dbReference type="GeneID" id="42308933"/>
<dbReference type="PANTHER" id="PTHR43185:SF1">
    <property type="entry name" value="FE(2+) TRANSPORTER FEOB"/>
    <property type="match status" value="1"/>
</dbReference>
<evidence type="ECO:0000256" key="1">
    <source>
        <dbReference type="SAM" id="MobiDB-lite"/>
    </source>
</evidence>
<accession>A0A0D1WM26</accession>
<sequence>MSCMCIEKRTELLHHKFGIAALAGQKVVALAGNPNTGKSTVFNALTGLNQHTGNWPGKTVGNAQGTFTHKGQPFLLVDLPGTYSLLPNSADEQVARDFICFGQPDVTLVVVDATAMERNLNLALQVMEITDQVVLCVNLMDEAKRKGIEIDIEGLSKKLGIPVVATAARQKQGLEELRDCLLDVACGNITPVPFTLRYSQEVEQAISELEPKLTPLLKGTMKARWVALRLLDGDDTLLEDIERYMTEEALQDPSLSREREVSPSWPQA</sequence>
<dbReference type="InterPro" id="IPR050860">
    <property type="entry name" value="FeoB_GTPase"/>
</dbReference>
<dbReference type="EMBL" id="LGUG01000009">
    <property type="protein sequence ID" value="KON90832.1"/>
    <property type="molecule type" value="Genomic_DNA"/>
</dbReference>
<protein>
    <submittedName>
        <fullName evidence="4">Ferrous iron transport protein B</fullName>
    </submittedName>
    <submittedName>
        <fullName evidence="3">Iron transporter FeoB</fullName>
    </submittedName>
</protein>
<evidence type="ECO:0000313" key="6">
    <source>
        <dbReference type="Proteomes" id="UP000182836"/>
    </source>
</evidence>
<dbReference type="Gene3D" id="3.40.50.300">
    <property type="entry name" value="P-loop containing nucleotide triphosphate hydrolases"/>
    <property type="match status" value="1"/>
</dbReference>
<dbReference type="STRING" id="47500.AF333_27780"/>
<dbReference type="GO" id="GO:0015093">
    <property type="term" value="F:ferrous iron transmembrane transporter activity"/>
    <property type="evidence" value="ECO:0007669"/>
    <property type="project" value="TreeGrafter"/>
</dbReference>
<dbReference type="PATRIC" id="fig|47500.12.peg.421"/>
<dbReference type="EMBL" id="FNED01000014">
    <property type="protein sequence ID" value="SDJ24614.1"/>
    <property type="molecule type" value="Genomic_DNA"/>
</dbReference>
<evidence type="ECO:0000313" key="5">
    <source>
        <dbReference type="Proteomes" id="UP000037269"/>
    </source>
</evidence>
<dbReference type="OrthoDB" id="9809127at2"/>
<dbReference type="Gene3D" id="1.10.287.1770">
    <property type="match status" value="1"/>
</dbReference>
<dbReference type="GO" id="GO:0005886">
    <property type="term" value="C:plasma membrane"/>
    <property type="evidence" value="ECO:0007669"/>
    <property type="project" value="TreeGrafter"/>
</dbReference>
<dbReference type="InterPro" id="IPR027417">
    <property type="entry name" value="P-loop_NTPase"/>
</dbReference>
<dbReference type="Proteomes" id="UP000037269">
    <property type="component" value="Unassembled WGS sequence"/>
</dbReference>
<dbReference type="RefSeq" id="WP_043064362.1">
    <property type="nucleotide sequence ID" value="NZ_BJOA01000064.1"/>
</dbReference>
<reference evidence="3 5" key="1">
    <citation type="submission" date="2015-07" db="EMBL/GenBank/DDBJ databases">
        <title>Fjat-14205 dsm 2895.</title>
        <authorList>
            <person name="Liu B."/>
            <person name="Wang J."/>
            <person name="Zhu Y."/>
            <person name="Liu G."/>
            <person name="Chen Q."/>
            <person name="Chen Z."/>
            <person name="Lan J."/>
            <person name="Che J."/>
            <person name="Ge C."/>
            <person name="Shi H."/>
            <person name="Pan Z."/>
            <person name="Liu X."/>
        </authorList>
    </citation>
    <scope>NUCLEOTIDE SEQUENCE [LARGE SCALE GENOMIC DNA]</scope>
    <source>
        <strain evidence="3 5">DSM 2895</strain>
    </source>
</reference>
<dbReference type="FunFam" id="3.40.50.300:FF:000969">
    <property type="entry name" value="Ferrous iron transporter B"/>
    <property type="match status" value="1"/>
</dbReference>
<dbReference type="Pfam" id="PF17910">
    <property type="entry name" value="FeoB_Cyto"/>
    <property type="match status" value="1"/>
</dbReference>
<dbReference type="GO" id="GO:0005525">
    <property type="term" value="F:GTP binding"/>
    <property type="evidence" value="ECO:0007669"/>
    <property type="project" value="InterPro"/>
</dbReference>
<dbReference type="InterPro" id="IPR030389">
    <property type="entry name" value="G_FEOB_dom"/>
</dbReference>
<keyword evidence="5" id="KW-1185">Reference proteome</keyword>
<dbReference type="SUPFAM" id="SSF52540">
    <property type="entry name" value="P-loop containing nucleoside triphosphate hydrolases"/>
    <property type="match status" value="1"/>
</dbReference>
<reference evidence="4 6" key="2">
    <citation type="submission" date="2016-10" db="EMBL/GenBank/DDBJ databases">
        <authorList>
            <person name="de Groot N.N."/>
        </authorList>
    </citation>
    <scope>NUCLEOTIDE SEQUENCE [LARGE SCALE GENOMIC DNA]</scope>
    <source>
        <strain evidence="4 6">DSM 2895</strain>
    </source>
</reference>
<organism evidence="3 5">
    <name type="scientific">Aneurinibacillus migulanus</name>
    <name type="common">Bacillus migulanus</name>
    <dbReference type="NCBI Taxonomy" id="47500"/>
    <lineage>
        <taxon>Bacteria</taxon>
        <taxon>Bacillati</taxon>
        <taxon>Bacillota</taxon>
        <taxon>Bacilli</taxon>
        <taxon>Bacillales</taxon>
        <taxon>Paenibacillaceae</taxon>
        <taxon>Aneurinibacillus group</taxon>
        <taxon>Aneurinibacillus</taxon>
    </lineage>
</organism>
<evidence type="ECO:0000313" key="4">
    <source>
        <dbReference type="EMBL" id="SDJ24614.1"/>
    </source>
</evidence>